<keyword evidence="10" id="KW-0675">Receptor</keyword>
<dbReference type="GO" id="GO:0005886">
    <property type="term" value="C:plasma membrane"/>
    <property type="evidence" value="ECO:0007669"/>
    <property type="project" value="UniProtKB-ARBA"/>
</dbReference>
<evidence type="ECO:0000256" key="1">
    <source>
        <dbReference type="ARBA" id="ARBA00000085"/>
    </source>
</evidence>
<dbReference type="SUPFAM" id="SSF55785">
    <property type="entry name" value="PYP-like sensor domain (PAS domain)"/>
    <property type="match status" value="1"/>
</dbReference>
<dbReference type="InterPro" id="IPR035965">
    <property type="entry name" value="PAS-like_dom_sf"/>
</dbReference>
<keyword evidence="8" id="KW-0418">Kinase</keyword>
<evidence type="ECO:0000256" key="10">
    <source>
        <dbReference type="ARBA" id="ARBA00023170"/>
    </source>
</evidence>
<dbReference type="Gene3D" id="3.30.450.40">
    <property type="match status" value="1"/>
</dbReference>
<dbReference type="PROSITE" id="PS50046">
    <property type="entry name" value="PHYTOCHROME_2"/>
    <property type="match status" value="1"/>
</dbReference>
<keyword evidence="9" id="KW-0157">Chromophore</keyword>
<evidence type="ECO:0000256" key="4">
    <source>
        <dbReference type="ARBA" id="ARBA00022543"/>
    </source>
</evidence>
<dbReference type="AlphaFoldDB" id="A0A4Q9R9S5"/>
<keyword evidence="6" id="KW-0716">Sensory transduction</keyword>
<dbReference type="InterPro" id="IPR050351">
    <property type="entry name" value="BphY/WalK/GraS-like"/>
</dbReference>
<dbReference type="Gene3D" id="1.10.287.130">
    <property type="match status" value="1"/>
</dbReference>
<dbReference type="GO" id="GO:0000155">
    <property type="term" value="F:phosphorelay sensor kinase activity"/>
    <property type="evidence" value="ECO:0007669"/>
    <property type="project" value="InterPro"/>
</dbReference>
<dbReference type="Pfam" id="PF00512">
    <property type="entry name" value="HisKA"/>
    <property type="match status" value="1"/>
</dbReference>
<keyword evidence="4" id="KW-0600">Photoreceptor protein</keyword>
<dbReference type="InterPro" id="IPR043150">
    <property type="entry name" value="Phytochrome_PHY_sf"/>
</dbReference>
<proteinExistence type="inferred from homology"/>
<dbReference type="Pfam" id="PF00360">
    <property type="entry name" value="PHY"/>
    <property type="match status" value="1"/>
</dbReference>
<dbReference type="Proteomes" id="UP000292639">
    <property type="component" value="Unassembled WGS sequence"/>
</dbReference>
<reference evidence="13 14" key="1">
    <citation type="submission" date="2018-06" db="EMBL/GenBank/DDBJ databases">
        <title>Three novel Pseudomonas species isolated from symptomatic oak.</title>
        <authorList>
            <person name="Bueno-Gonzalez V."/>
            <person name="Brady C."/>
        </authorList>
    </citation>
    <scope>NUCLEOTIDE SEQUENCE [LARGE SCALE GENOMIC DNA]</scope>
    <source>
        <strain evidence="13 14">P17C</strain>
    </source>
</reference>
<accession>A0A4Q9R9S5</accession>
<dbReference type="InterPro" id="IPR001294">
    <property type="entry name" value="Phytochrome"/>
</dbReference>
<comment type="caution">
    <text evidence="13">The sequence shown here is derived from an EMBL/GenBank/DDBJ whole genome shotgun (WGS) entry which is preliminary data.</text>
</comment>
<dbReference type="InterPro" id="IPR036890">
    <property type="entry name" value="HATPase_C_sf"/>
</dbReference>
<dbReference type="SUPFAM" id="SSF55781">
    <property type="entry name" value="GAF domain-like"/>
    <property type="match status" value="2"/>
</dbReference>
<dbReference type="InterPro" id="IPR003594">
    <property type="entry name" value="HATPase_dom"/>
</dbReference>
<dbReference type="InterPro" id="IPR013515">
    <property type="entry name" value="Phytochrome_cen-reg"/>
</dbReference>
<evidence type="ECO:0000259" key="11">
    <source>
        <dbReference type="PROSITE" id="PS50046"/>
    </source>
</evidence>
<dbReference type="SUPFAM" id="SSF55874">
    <property type="entry name" value="ATPase domain of HSP90 chaperone/DNA topoisomerase II/histidine kinase"/>
    <property type="match status" value="1"/>
</dbReference>
<dbReference type="PANTHER" id="PTHR42878">
    <property type="entry name" value="TWO-COMPONENT HISTIDINE KINASE"/>
    <property type="match status" value="1"/>
</dbReference>
<feature type="domain" description="Phytochrome chromophore attachment site" evidence="11">
    <location>
        <begin position="160"/>
        <end position="318"/>
    </location>
</feature>
<dbReference type="InterPro" id="IPR013654">
    <property type="entry name" value="PAS_2"/>
</dbReference>
<evidence type="ECO:0000256" key="2">
    <source>
        <dbReference type="ARBA" id="ARBA00006402"/>
    </source>
</evidence>
<dbReference type="GO" id="GO:0030295">
    <property type="term" value="F:protein kinase activator activity"/>
    <property type="evidence" value="ECO:0007669"/>
    <property type="project" value="TreeGrafter"/>
</dbReference>
<dbReference type="InterPro" id="IPR003018">
    <property type="entry name" value="GAF"/>
</dbReference>
<evidence type="ECO:0000256" key="9">
    <source>
        <dbReference type="ARBA" id="ARBA00022991"/>
    </source>
</evidence>
<protein>
    <recommendedName>
        <fullName evidence="3">histidine kinase</fullName>
        <ecNumber evidence="3">2.7.13.3</ecNumber>
    </recommendedName>
</protein>
<evidence type="ECO:0000313" key="14">
    <source>
        <dbReference type="Proteomes" id="UP000292639"/>
    </source>
</evidence>
<dbReference type="GO" id="GO:0006355">
    <property type="term" value="P:regulation of DNA-templated transcription"/>
    <property type="evidence" value="ECO:0007669"/>
    <property type="project" value="InterPro"/>
</dbReference>
<dbReference type="EMBL" id="QJUP01000012">
    <property type="protein sequence ID" value="TBU96524.1"/>
    <property type="molecule type" value="Genomic_DNA"/>
</dbReference>
<evidence type="ECO:0000313" key="13">
    <source>
        <dbReference type="EMBL" id="TBU96524.1"/>
    </source>
</evidence>
<dbReference type="SMART" id="SM00388">
    <property type="entry name" value="HisKA"/>
    <property type="match status" value="1"/>
</dbReference>
<dbReference type="PROSITE" id="PS50109">
    <property type="entry name" value="HIS_KIN"/>
    <property type="match status" value="1"/>
</dbReference>
<feature type="domain" description="Histidine kinase" evidence="12">
    <location>
        <begin position="540"/>
        <end position="754"/>
    </location>
</feature>
<dbReference type="Gene3D" id="3.30.450.20">
    <property type="entry name" value="PAS domain"/>
    <property type="match status" value="1"/>
</dbReference>
<evidence type="ECO:0000256" key="8">
    <source>
        <dbReference type="ARBA" id="ARBA00022777"/>
    </source>
</evidence>
<keyword evidence="5" id="KW-0597">Phosphoprotein</keyword>
<dbReference type="Pfam" id="PF01590">
    <property type="entry name" value="GAF"/>
    <property type="match status" value="1"/>
</dbReference>
<dbReference type="PANTHER" id="PTHR42878:SF15">
    <property type="entry name" value="BACTERIOPHYTOCHROME"/>
    <property type="match status" value="1"/>
</dbReference>
<dbReference type="GO" id="GO:0009881">
    <property type="term" value="F:photoreceptor activity"/>
    <property type="evidence" value="ECO:0007669"/>
    <property type="project" value="UniProtKB-KW"/>
</dbReference>
<keyword evidence="14" id="KW-1185">Reference proteome</keyword>
<dbReference type="GO" id="GO:0007234">
    <property type="term" value="P:osmosensory signaling via phosphorelay pathway"/>
    <property type="evidence" value="ECO:0007669"/>
    <property type="project" value="TreeGrafter"/>
</dbReference>
<evidence type="ECO:0000256" key="5">
    <source>
        <dbReference type="ARBA" id="ARBA00022553"/>
    </source>
</evidence>
<dbReference type="FunFam" id="3.30.565.10:FF:000006">
    <property type="entry name" value="Sensor histidine kinase WalK"/>
    <property type="match status" value="1"/>
</dbReference>
<evidence type="ECO:0000256" key="3">
    <source>
        <dbReference type="ARBA" id="ARBA00012438"/>
    </source>
</evidence>
<comment type="similarity">
    <text evidence="2">In the N-terminal section; belongs to the phytochrome family.</text>
</comment>
<dbReference type="PRINTS" id="PR01033">
    <property type="entry name" value="PHYTOCHROME"/>
</dbReference>
<dbReference type="InterPro" id="IPR005467">
    <property type="entry name" value="His_kinase_dom"/>
</dbReference>
<keyword evidence="7" id="KW-0808">Transferase</keyword>
<organism evidence="13 14">
    <name type="scientific">Stutzerimonas kirkiae</name>
    <dbReference type="NCBI Taxonomy" id="2211392"/>
    <lineage>
        <taxon>Bacteria</taxon>
        <taxon>Pseudomonadati</taxon>
        <taxon>Pseudomonadota</taxon>
        <taxon>Gammaproteobacteria</taxon>
        <taxon>Pseudomonadales</taxon>
        <taxon>Pseudomonadaceae</taxon>
        <taxon>Stutzerimonas</taxon>
    </lineage>
</organism>
<dbReference type="Gene3D" id="3.30.450.270">
    <property type="match status" value="1"/>
</dbReference>
<evidence type="ECO:0000259" key="12">
    <source>
        <dbReference type="PROSITE" id="PS50109"/>
    </source>
</evidence>
<comment type="catalytic activity">
    <reaction evidence="1">
        <text>ATP + protein L-histidine = ADP + protein N-phospho-L-histidine.</text>
        <dbReference type="EC" id="2.7.13.3"/>
    </reaction>
</comment>
<dbReference type="RefSeq" id="WP_131184632.1">
    <property type="nucleotide sequence ID" value="NZ_QJUO01000015.1"/>
</dbReference>
<gene>
    <name evidence="13" type="ORF">DNJ96_10275</name>
</gene>
<dbReference type="Gene3D" id="3.30.565.10">
    <property type="entry name" value="Histidine kinase-like ATPase, C-terminal domain"/>
    <property type="match status" value="1"/>
</dbReference>
<name>A0A4Q9R9S5_9GAMM</name>
<dbReference type="SMART" id="SM00387">
    <property type="entry name" value="HATPase_c"/>
    <property type="match status" value="1"/>
</dbReference>
<dbReference type="InterPro" id="IPR003661">
    <property type="entry name" value="HisK_dim/P_dom"/>
</dbReference>
<dbReference type="InterPro" id="IPR016132">
    <property type="entry name" value="Phyto_chromo_attachment"/>
</dbReference>
<evidence type="ECO:0000256" key="6">
    <source>
        <dbReference type="ARBA" id="ARBA00022606"/>
    </source>
</evidence>
<dbReference type="SUPFAM" id="SSF47384">
    <property type="entry name" value="Homodimeric domain of signal transducing histidine kinase"/>
    <property type="match status" value="1"/>
</dbReference>
<dbReference type="Pfam" id="PF08446">
    <property type="entry name" value="PAS_2"/>
    <property type="match status" value="1"/>
</dbReference>
<dbReference type="Pfam" id="PF02518">
    <property type="entry name" value="HATPase_c"/>
    <property type="match status" value="1"/>
</dbReference>
<sequence>MSERDSQVPCNDSDPLVAAVANCSREPIHIPGSIQPHGFLLVLDSPSLAILQASENVVDWLGAPADCLAGARLVDLCEAGAVVERALSLLGPAEPAPRHLADLRLARPDDGRERDIAVTAHVTAGLVIVEFEEVDGDAAANGDFYPLLATFIGRLQDAADTEQLCRLAIGEIKRLSGFGRVKAYAFDADGNGQVLAELADPGYSSYLGLHFPASDIPQQARALYCVNRIRLIVDADYRPSPLVPALNPKTAQPLDLSQAALRSVSPVHLQYMRNMRTQASMSISIVVGGRLWGLISCHHVQPLIVAPQTRAVCELLGRLLSLQIESRESRASAEHMLALRHYVFQLLSSMSDHDSVQHGLREQAQTLLDFMAADGAAVIDASDCQLFGHTPAAPQVEALAYWLAGRHATEPFHSDNLARDIPELPELADSVAGLLAVSISQIHPHYLIWFKNECIRTVNWAGKPEKSVDAHGSLDPRHSFECWQEVRRGYSTPWHPRELQAVLELRNAILGIVLRKAEAMAQLAGDLSKSNKELEAFSYSVSHDLRAPLRHIAGYAELLEEFEGERLSERGRRFIDNIADAARFAGSLVDSLLSFSQMGRAALHPVTVDMQGLLGAVLHEMQPEIEGRAITWNIGELPVVHADAVYLHQVLRNLLSNALKYSRGRNPAVIEIGAEQSSGCTQVFVRDNGVGFDMQYVDKLFNVFQRLHRMEDFEGTGIGLANVRRIIERHDGRVWAKAAPDEGATFYFTLPDPRQEI</sequence>
<dbReference type="GO" id="GO:0000156">
    <property type="term" value="F:phosphorelay response regulator activity"/>
    <property type="evidence" value="ECO:0007669"/>
    <property type="project" value="TreeGrafter"/>
</dbReference>
<evidence type="ECO:0000256" key="7">
    <source>
        <dbReference type="ARBA" id="ARBA00022679"/>
    </source>
</evidence>
<dbReference type="GO" id="GO:0009584">
    <property type="term" value="P:detection of visible light"/>
    <property type="evidence" value="ECO:0007669"/>
    <property type="project" value="InterPro"/>
</dbReference>
<dbReference type="EC" id="2.7.13.3" evidence="3"/>
<dbReference type="SMART" id="SM00065">
    <property type="entry name" value="GAF"/>
    <property type="match status" value="1"/>
</dbReference>
<dbReference type="InterPro" id="IPR029016">
    <property type="entry name" value="GAF-like_dom_sf"/>
</dbReference>
<dbReference type="CDD" id="cd00082">
    <property type="entry name" value="HisKA"/>
    <property type="match status" value="1"/>
</dbReference>
<dbReference type="InterPro" id="IPR036097">
    <property type="entry name" value="HisK_dim/P_sf"/>
</dbReference>